<gene>
    <name evidence="2" type="ORF">CSSPJE1EN2_LOCUS20608</name>
</gene>
<reference evidence="2" key="1">
    <citation type="submission" date="2024-03" db="EMBL/GenBank/DDBJ databases">
        <authorList>
            <consortium name="ELIXIR-Norway"/>
            <consortium name="Elixir Norway"/>
        </authorList>
    </citation>
    <scope>NUCLEOTIDE SEQUENCE</scope>
</reference>
<keyword evidence="3" id="KW-1185">Reference proteome</keyword>
<dbReference type="Proteomes" id="UP001497522">
    <property type="component" value="Chromosome 6"/>
</dbReference>
<evidence type="ECO:0000256" key="1">
    <source>
        <dbReference type="SAM" id="MobiDB-lite"/>
    </source>
</evidence>
<evidence type="ECO:0000313" key="2">
    <source>
        <dbReference type="EMBL" id="CAK9878943.1"/>
    </source>
</evidence>
<protein>
    <submittedName>
        <fullName evidence="2">Uncharacterized protein</fullName>
    </submittedName>
</protein>
<proteinExistence type="predicted"/>
<dbReference type="EMBL" id="OZ023707">
    <property type="protein sequence ID" value="CAK9878943.1"/>
    <property type="molecule type" value="Genomic_DNA"/>
</dbReference>
<sequence>MLAQQPSGEAAWVGNGSRNVEEEEEAAGAGTRLRRRRARELFISSDDTQMAVLRVSSILVYKPSVSSVLAENQNHVPLESRLLQKYGDSLRSLTGNQMFTGQQFIQKGLANGLRDVGSTLLVQLFTAHVQQRMLLLTLIHLHHLFLFIMAEWHWAIIEYPFPGTGFSVASFKGPTWYLDKANKHGVKKVNFSQLLVETSYKLLSGNA</sequence>
<organism evidence="2 3">
    <name type="scientific">Sphagnum jensenii</name>
    <dbReference type="NCBI Taxonomy" id="128206"/>
    <lineage>
        <taxon>Eukaryota</taxon>
        <taxon>Viridiplantae</taxon>
        <taxon>Streptophyta</taxon>
        <taxon>Embryophyta</taxon>
        <taxon>Bryophyta</taxon>
        <taxon>Sphagnophytina</taxon>
        <taxon>Sphagnopsida</taxon>
        <taxon>Sphagnales</taxon>
        <taxon>Sphagnaceae</taxon>
        <taxon>Sphagnum</taxon>
    </lineage>
</organism>
<accession>A0ABP1BS00</accession>
<name>A0ABP1BS00_9BRYO</name>
<evidence type="ECO:0000313" key="3">
    <source>
        <dbReference type="Proteomes" id="UP001497522"/>
    </source>
</evidence>
<feature type="region of interest" description="Disordered" evidence="1">
    <location>
        <begin position="1"/>
        <end position="31"/>
    </location>
</feature>